<dbReference type="InterPro" id="IPR029039">
    <property type="entry name" value="Flavoprotein-like_sf"/>
</dbReference>
<dbReference type="AlphaFoldDB" id="A0A370HI33"/>
<evidence type="ECO:0000313" key="3">
    <source>
        <dbReference type="EMBL" id="RDI57858.1"/>
    </source>
</evidence>
<dbReference type="Proteomes" id="UP000254925">
    <property type="component" value="Unassembled WGS sequence"/>
</dbReference>
<dbReference type="EMBL" id="QQBB01000006">
    <property type="protein sequence ID" value="RDI57858.1"/>
    <property type="molecule type" value="Genomic_DNA"/>
</dbReference>
<dbReference type="InterPro" id="IPR005025">
    <property type="entry name" value="FMN_Rdtase-like_dom"/>
</dbReference>
<feature type="region of interest" description="Disordered" evidence="1">
    <location>
        <begin position="1"/>
        <end position="21"/>
    </location>
</feature>
<protein>
    <submittedName>
        <fullName evidence="3">Multimeric flavodoxin WrbA</fullName>
    </submittedName>
</protein>
<proteinExistence type="predicted"/>
<gene>
    <name evidence="3" type="ORF">DES45_106172</name>
</gene>
<dbReference type="Gene3D" id="3.40.50.360">
    <property type="match status" value="1"/>
</dbReference>
<dbReference type="OrthoDB" id="580941at2"/>
<accession>A0A370HI33</accession>
<keyword evidence="4" id="KW-1185">Reference proteome</keyword>
<reference evidence="3 4" key="1">
    <citation type="submission" date="2018-07" db="EMBL/GenBank/DDBJ databases">
        <title>Genomic Encyclopedia of Type Strains, Phase IV (KMG-IV): sequencing the most valuable type-strain genomes for metagenomic binning, comparative biology and taxonomic classification.</title>
        <authorList>
            <person name="Goeker M."/>
        </authorList>
    </citation>
    <scope>NUCLEOTIDE SEQUENCE [LARGE SCALE GENOMIC DNA]</scope>
    <source>
        <strain evidence="3 4">DSM 14364</strain>
    </source>
</reference>
<comment type="caution">
    <text evidence="3">The sequence shown here is derived from an EMBL/GenBank/DDBJ whole genome shotgun (WGS) entry which is preliminary data.</text>
</comment>
<feature type="domain" description="NADPH-dependent FMN reductase-like" evidence="2">
    <location>
        <begin position="100"/>
        <end position="245"/>
    </location>
</feature>
<name>A0A370HI33_9HYPH</name>
<evidence type="ECO:0000313" key="4">
    <source>
        <dbReference type="Proteomes" id="UP000254925"/>
    </source>
</evidence>
<evidence type="ECO:0000259" key="2">
    <source>
        <dbReference type="Pfam" id="PF03358"/>
    </source>
</evidence>
<dbReference type="GO" id="GO:0016491">
    <property type="term" value="F:oxidoreductase activity"/>
    <property type="evidence" value="ECO:0007669"/>
    <property type="project" value="InterPro"/>
</dbReference>
<dbReference type="SUPFAM" id="SSF52218">
    <property type="entry name" value="Flavoproteins"/>
    <property type="match status" value="1"/>
</dbReference>
<sequence length="359" mass="40141">MPSLDPRTGTPDPTLSEEEYRRRFLEQFQDPAFDPLRGELDRIANAAWDAYSHHRKSPKTRKAGPGFADPDYDLAVDWIAAYEAIQEAQRRHEDKDGPLRILIVCGAARSEHTCPGEMSKTYRLAQIAREVFAATPGVEVELLELSRLTSEYGRHIHPCKTCFSTAAPLCHWPCSCYPNYSLGQTHDWMNEIYPKWVEAHGVMLLTPVNWYHASSPLKLMIDRLVCADGGNPDPTSTQGKKVAIAKGMELDGWDYPRHLAGRLFSVVVQGDAEGAEGVRRSLSDWLRSMGLSPAGASAELDRYIGYWKPYATSHEELDGDRAIQDEVRNAARTLLEAVRAKRAGNLIEAGEGLPEPRQK</sequence>
<dbReference type="RefSeq" id="WP_114771091.1">
    <property type="nucleotide sequence ID" value="NZ_QQBB01000006.1"/>
</dbReference>
<dbReference type="Pfam" id="PF03358">
    <property type="entry name" value="FMN_red"/>
    <property type="match status" value="1"/>
</dbReference>
<evidence type="ECO:0000256" key="1">
    <source>
        <dbReference type="SAM" id="MobiDB-lite"/>
    </source>
</evidence>
<organism evidence="3 4">
    <name type="scientific">Microvirga subterranea</name>
    <dbReference type="NCBI Taxonomy" id="186651"/>
    <lineage>
        <taxon>Bacteria</taxon>
        <taxon>Pseudomonadati</taxon>
        <taxon>Pseudomonadota</taxon>
        <taxon>Alphaproteobacteria</taxon>
        <taxon>Hyphomicrobiales</taxon>
        <taxon>Methylobacteriaceae</taxon>
        <taxon>Microvirga</taxon>
    </lineage>
</organism>